<evidence type="ECO:0000259" key="5">
    <source>
        <dbReference type="PROSITE" id="PS50893"/>
    </source>
</evidence>
<gene>
    <name evidence="6" type="ORF">BN1079_01211</name>
</gene>
<dbReference type="SMART" id="SM00382">
    <property type="entry name" value="AAA"/>
    <property type="match status" value="1"/>
</dbReference>
<dbReference type="SUPFAM" id="SSF52540">
    <property type="entry name" value="P-loop containing nucleoside triphosphate hydrolases"/>
    <property type="match status" value="1"/>
</dbReference>
<dbReference type="eggNOG" id="COG1116">
    <property type="taxonomic scope" value="Bacteria"/>
</dbReference>
<keyword evidence="2" id="KW-0813">Transport</keyword>
<protein>
    <submittedName>
        <fullName evidence="6">ABC transporter ATP-binding protein</fullName>
    </submittedName>
</protein>
<keyword evidence="7" id="KW-1185">Reference proteome</keyword>
<dbReference type="Pfam" id="PF00005">
    <property type="entry name" value="ABC_tran"/>
    <property type="match status" value="1"/>
</dbReference>
<dbReference type="EMBL" id="CCSF01000001">
    <property type="protein sequence ID" value="CDZ93906.1"/>
    <property type="molecule type" value="Genomic_DNA"/>
</dbReference>
<accession>A0A078LVQ9</accession>
<keyword evidence="4 6" id="KW-0067">ATP-binding</keyword>
<dbReference type="AlphaFoldDB" id="A0A078LVQ9"/>
<dbReference type="PANTHER" id="PTHR42788:SF13">
    <property type="entry name" value="ALIPHATIC SULFONATES IMPORT ATP-BINDING PROTEIN SSUB"/>
    <property type="match status" value="1"/>
</dbReference>
<dbReference type="PROSITE" id="PS50893">
    <property type="entry name" value="ABC_TRANSPORTER_2"/>
    <property type="match status" value="1"/>
</dbReference>
<dbReference type="HOGENOM" id="CLU_000604_1_22_6"/>
<dbReference type="CDD" id="cd03293">
    <property type="entry name" value="ABC_NrtD_SsuB_transporters"/>
    <property type="match status" value="1"/>
</dbReference>
<dbReference type="STRING" id="1499686.BN1079_01211"/>
<evidence type="ECO:0000313" key="7">
    <source>
        <dbReference type="Proteomes" id="UP000053902"/>
    </source>
</evidence>
<dbReference type="InterPro" id="IPR027417">
    <property type="entry name" value="P-loop_NTPase"/>
</dbReference>
<dbReference type="GO" id="GO:0005524">
    <property type="term" value="F:ATP binding"/>
    <property type="evidence" value="ECO:0007669"/>
    <property type="project" value="UniProtKB-KW"/>
</dbReference>
<dbReference type="InterPro" id="IPR003439">
    <property type="entry name" value="ABC_transporter-like_ATP-bd"/>
</dbReference>
<dbReference type="OrthoDB" id="9802264at2"/>
<dbReference type="InterPro" id="IPR050166">
    <property type="entry name" value="ABC_transporter_ATP-bind"/>
</dbReference>
<reference evidence="6 7" key="1">
    <citation type="submission" date="2014-07" db="EMBL/GenBank/DDBJ databases">
        <authorList>
            <person name="Urmite Genomes Urmite Genomes"/>
        </authorList>
    </citation>
    <scope>NUCLEOTIDE SEQUENCE [LARGE SCALE GENOMIC DNA]</scope>
    <source>
        <strain evidence="6 7">20_BN</strain>
    </source>
</reference>
<evidence type="ECO:0000256" key="3">
    <source>
        <dbReference type="ARBA" id="ARBA00022741"/>
    </source>
</evidence>
<organism evidence="6 7">
    <name type="scientific">Pseudomonas saudiphocaensis</name>
    <dbReference type="NCBI Taxonomy" id="1499686"/>
    <lineage>
        <taxon>Bacteria</taxon>
        <taxon>Pseudomonadati</taxon>
        <taxon>Pseudomonadota</taxon>
        <taxon>Gammaproteobacteria</taxon>
        <taxon>Pseudomonadales</taxon>
        <taxon>Pseudomonadaceae</taxon>
        <taxon>Pseudomonas</taxon>
    </lineage>
</organism>
<comment type="similarity">
    <text evidence="1">Belongs to the ABC transporter superfamily.</text>
</comment>
<evidence type="ECO:0000256" key="1">
    <source>
        <dbReference type="ARBA" id="ARBA00005417"/>
    </source>
</evidence>
<proteinExistence type="inferred from homology"/>
<dbReference type="PANTHER" id="PTHR42788">
    <property type="entry name" value="TAURINE IMPORT ATP-BINDING PROTEIN-RELATED"/>
    <property type="match status" value="1"/>
</dbReference>
<evidence type="ECO:0000256" key="2">
    <source>
        <dbReference type="ARBA" id="ARBA00022448"/>
    </source>
</evidence>
<dbReference type="Proteomes" id="UP000053902">
    <property type="component" value="Unassembled WGS sequence"/>
</dbReference>
<evidence type="ECO:0000256" key="4">
    <source>
        <dbReference type="ARBA" id="ARBA00022840"/>
    </source>
</evidence>
<dbReference type="GO" id="GO:0016887">
    <property type="term" value="F:ATP hydrolysis activity"/>
    <property type="evidence" value="ECO:0007669"/>
    <property type="project" value="InterPro"/>
</dbReference>
<keyword evidence="3" id="KW-0547">Nucleotide-binding</keyword>
<name>A0A078LVQ9_9PSED</name>
<dbReference type="InterPro" id="IPR003593">
    <property type="entry name" value="AAA+_ATPase"/>
</dbReference>
<dbReference type="RefSeq" id="WP_037022997.1">
    <property type="nucleotide sequence ID" value="NZ_CCSF01000001.1"/>
</dbReference>
<dbReference type="Gene3D" id="3.40.50.300">
    <property type="entry name" value="P-loop containing nucleotide triphosphate hydrolases"/>
    <property type="match status" value="1"/>
</dbReference>
<feature type="domain" description="ABC transporter" evidence="5">
    <location>
        <begin position="3"/>
        <end position="230"/>
    </location>
</feature>
<sequence>MQLRFEEVDKQFGQLEVIKGFNAEFSQGELVALVGPSGCGKSTLLHLVAGLENPTAGRVLADGEKIPGPSPRRTLVFQEHALYPWLSLQANVAMALELQGVAKASAFEQAKTWLARVSLDGFEHYYPHQVSGGMRQRTALARAFIASPEVLLLDEPFGALDALTRMALQDVLLDLIKEHQPTVLLVTHDVDEALYLADHVLVFSARPARVLKTFNFTHCEKSHDLTAFAAERTEILRLLGIKTEVGQP</sequence>
<evidence type="ECO:0000313" key="6">
    <source>
        <dbReference type="EMBL" id="CDZ93906.1"/>
    </source>
</evidence>